<dbReference type="Proteomes" id="UP001302349">
    <property type="component" value="Chromosome"/>
</dbReference>
<evidence type="ECO:0000313" key="1">
    <source>
        <dbReference type="EMBL" id="WOK09126.1"/>
    </source>
</evidence>
<organism evidence="1 2">
    <name type="scientific">Imperialibacter roseus</name>
    <dbReference type="NCBI Taxonomy" id="1324217"/>
    <lineage>
        <taxon>Bacteria</taxon>
        <taxon>Pseudomonadati</taxon>
        <taxon>Bacteroidota</taxon>
        <taxon>Cytophagia</taxon>
        <taxon>Cytophagales</taxon>
        <taxon>Flammeovirgaceae</taxon>
        <taxon>Imperialibacter</taxon>
    </lineage>
</organism>
<dbReference type="SUPFAM" id="SSF50939">
    <property type="entry name" value="Sialidases"/>
    <property type="match status" value="1"/>
</dbReference>
<keyword evidence="2" id="KW-1185">Reference proteome</keyword>
<reference evidence="1 2" key="1">
    <citation type="journal article" date="2023" name="Microbiol. Resour. Announc.">
        <title>Complete Genome Sequence of Imperialibacter roseus strain P4T.</title>
        <authorList>
            <person name="Tizabi D.R."/>
            <person name="Bachvaroff T."/>
            <person name="Hill R.T."/>
        </authorList>
    </citation>
    <scope>NUCLEOTIDE SEQUENCE [LARGE SCALE GENOMIC DNA]</scope>
    <source>
        <strain evidence="1 2">P4T</strain>
    </source>
</reference>
<dbReference type="InterPro" id="IPR036278">
    <property type="entry name" value="Sialidase_sf"/>
</dbReference>
<sequence>MKKELFGAIIVGGLILKGCAPAPSEERMPVQKLEATHLSGASLPFLSTDASGKVILSYVVDNDSSAALHFTTLADQQWSAPVKVAEDTNWFVNWADFPSVISWGDGKMAAHWLEKSWTGGTNYHVKISRSQDFGSSWSAPVTLHSDTLPREHGFVSLVPFPSGRMFASWLDGRKYPPASEHGGHDLSNEMTLMGGYVAVDGHVEGEELLDQRVCDCCQTSSVLSDHGLITFYRDRSDDEVRDIAEVRWTEEGWTEPSVLGEDGWDIMACPVNGPQSDAIDEQVAVVWFTAADENPRVQLSLSGDAGEHPSIPIKVSHNSTAGRADIKLINKDYVAVSWIEIVEETGVLKVAVFTIDGQRLEEWDITEISTERKTGFPQLTSDGKNLIIAWTSDNAVNTAMIALKEL</sequence>
<evidence type="ECO:0000313" key="2">
    <source>
        <dbReference type="Proteomes" id="UP001302349"/>
    </source>
</evidence>
<protein>
    <recommendedName>
        <fullName evidence="3">Exo-alpha-sialidase</fullName>
    </recommendedName>
</protein>
<proteinExistence type="predicted"/>
<accession>A0ABZ0IZK6</accession>
<dbReference type="RefSeq" id="WP_317491747.1">
    <property type="nucleotide sequence ID" value="NZ_CP136051.1"/>
</dbReference>
<evidence type="ECO:0008006" key="3">
    <source>
        <dbReference type="Google" id="ProtNLM"/>
    </source>
</evidence>
<name>A0ABZ0IZK6_9BACT</name>
<dbReference type="EMBL" id="CP136051">
    <property type="protein sequence ID" value="WOK09126.1"/>
    <property type="molecule type" value="Genomic_DNA"/>
</dbReference>
<gene>
    <name evidence="1" type="ORF">RT717_10815</name>
</gene>